<dbReference type="Proteomes" id="UP000235145">
    <property type="component" value="Unassembled WGS sequence"/>
</dbReference>
<name>A0A9R1UCT2_LACSA</name>
<evidence type="ECO:0000313" key="2">
    <source>
        <dbReference type="Proteomes" id="UP000235145"/>
    </source>
</evidence>
<organism evidence="1 2">
    <name type="scientific">Lactuca sativa</name>
    <name type="common">Garden lettuce</name>
    <dbReference type="NCBI Taxonomy" id="4236"/>
    <lineage>
        <taxon>Eukaryota</taxon>
        <taxon>Viridiplantae</taxon>
        <taxon>Streptophyta</taxon>
        <taxon>Embryophyta</taxon>
        <taxon>Tracheophyta</taxon>
        <taxon>Spermatophyta</taxon>
        <taxon>Magnoliopsida</taxon>
        <taxon>eudicotyledons</taxon>
        <taxon>Gunneridae</taxon>
        <taxon>Pentapetalae</taxon>
        <taxon>asterids</taxon>
        <taxon>campanulids</taxon>
        <taxon>Asterales</taxon>
        <taxon>Asteraceae</taxon>
        <taxon>Cichorioideae</taxon>
        <taxon>Cichorieae</taxon>
        <taxon>Lactucinae</taxon>
        <taxon>Lactuca</taxon>
    </lineage>
</organism>
<proteinExistence type="predicted"/>
<reference evidence="1 2" key="1">
    <citation type="journal article" date="2017" name="Nat. Commun.">
        <title>Genome assembly with in vitro proximity ligation data and whole-genome triplication in lettuce.</title>
        <authorList>
            <person name="Reyes-Chin-Wo S."/>
            <person name="Wang Z."/>
            <person name="Yang X."/>
            <person name="Kozik A."/>
            <person name="Arikit S."/>
            <person name="Song C."/>
            <person name="Xia L."/>
            <person name="Froenicke L."/>
            <person name="Lavelle D.O."/>
            <person name="Truco M.J."/>
            <person name="Xia R."/>
            <person name="Zhu S."/>
            <person name="Xu C."/>
            <person name="Xu H."/>
            <person name="Xu X."/>
            <person name="Cox K."/>
            <person name="Korf I."/>
            <person name="Meyers B.C."/>
            <person name="Michelmore R.W."/>
        </authorList>
    </citation>
    <scope>NUCLEOTIDE SEQUENCE [LARGE SCALE GENOMIC DNA]</scope>
    <source>
        <strain evidence="2">cv. Salinas</strain>
        <tissue evidence="1">Seedlings</tissue>
    </source>
</reference>
<protein>
    <submittedName>
        <fullName evidence="1">Uncharacterized protein</fullName>
    </submittedName>
</protein>
<gene>
    <name evidence="1" type="ORF">LSAT_V11C900477130</name>
</gene>
<dbReference type="EMBL" id="NBSK02000009">
    <property type="protein sequence ID" value="KAJ0184753.1"/>
    <property type="molecule type" value="Genomic_DNA"/>
</dbReference>
<dbReference type="AlphaFoldDB" id="A0A9R1UCT2"/>
<comment type="caution">
    <text evidence="1">The sequence shown here is derived from an EMBL/GenBank/DDBJ whole genome shotgun (WGS) entry which is preliminary data.</text>
</comment>
<evidence type="ECO:0000313" key="1">
    <source>
        <dbReference type="EMBL" id="KAJ0184753.1"/>
    </source>
</evidence>
<accession>A0A9R1UCT2</accession>
<sequence>MCTAVHSLCWSVRLDFNAKNMGVKCHHLLCHYLMCKEFTSFDPVDLEELLFSVGDYQIWIMETFPNNSIVGSPIPGVIPQAIAYPRMRRLHVAECECILDVTDVYSLVHLIIYKLP</sequence>
<keyword evidence="2" id="KW-1185">Reference proteome</keyword>